<evidence type="ECO:0000256" key="2">
    <source>
        <dbReference type="SAM" id="Phobius"/>
    </source>
</evidence>
<feature type="transmembrane region" description="Helical" evidence="2">
    <location>
        <begin position="67"/>
        <end position="84"/>
    </location>
</feature>
<organism evidence="4 5">
    <name type="scientific">Shewanella denitrificans (strain OS217 / ATCC BAA-1090 / DSM 15013)</name>
    <dbReference type="NCBI Taxonomy" id="318161"/>
    <lineage>
        <taxon>Bacteria</taxon>
        <taxon>Pseudomonadati</taxon>
        <taxon>Pseudomonadota</taxon>
        <taxon>Gammaproteobacteria</taxon>
        <taxon>Alteromonadales</taxon>
        <taxon>Shewanellaceae</taxon>
        <taxon>Shewanella</taxon>
    </lineage>
</organism>
<dbReference type="SUPFAM" id="SSF52833">
    <property type="entry name" value="Thioredoxin-like"/>
    <property type="match status" value="1"/>
</dbReference>
<proteinExistence type="predicted"/>
<dbReference type="InterPro" id="IPR013766">
    <property type="entry name" value="Thioredoxin_domain"/>
</dbReference>
<dbReference type="RefSeq" id="WP_011496954.1">
    <property type="nucleotide sequence ID" value="NC_007954.1"/>
</dbReference>
<dbReference type="InterPro" id="IPR036249">
    <property type="entry name" value="Thioredoxin-like_sf"/>
</dbReference>
<dbReference type="CDD" id="cd03011">
    <property type="entry name" value="TlpA_like_ScsD_MtbDsbE"/>
    <property type="match status" value="1"/>
</dbReference>
<dbReference type="STRING" id="318161.Sden_2523"/>
<dbReference type="GO" id="GO:0016491">
    <property type="term" value="F:oxidoreductase activity"/>
    <property type="evidence" value="ECO:0007669"/>
    <property type="project" value="InterPro"/>
</dbReference>
<dbReference type="PROSITE" id="PS51352">
    <property type="entry name" value="THIOREDOXIN_2"/>
    <property type="match status" value="1"/>
</dbReference>
<protein>
    <submittedName>
        <fullName evidence="4">Thioredoxin-like protein</fullName>
    </submittedName>
</protein>
<feature type="compositionally biased region" description="Polar residues" evidence="1">
    <location>
        <begin position="16"/>
        <end position="35"/>
    </location>
</feature>
<evidence type="ECO:0000259" key="3">
    <source>
        <dbReference type="PROSITE" id="PS51352"/>
    </source>
</evidence>
<keyword evidence="2" id="KW-0472">Membrane</keyword>
<dbReference type="Pfam" id="PF00578">
    <property type="entry name" value="AhpC-TSA"/>
    <property type="match status" value="1"/>
</dbReference>
<dbReference type="HOGENOM" id="CLU_042529_10_0_6"/>
<reference evidence="4 5" key="1">
    <citation type="submission" date="2006-03" db="EMBL/GenBank/DDBJ databases">
        <title>Complete sequence of Shewanella denitrificans OS217.</title>
        <authorList>
            <consortium name="US DOE Joint Genome Institute"/>
            <person name="Copeland A."/>
            <person name="Lucas S."/>
            <person name="Lapidus A."/>
            <person name="Barry K."/>
            <person name="Detter J.C."/>
            <person name="Glavina del Rio T."/>
            <person name="Hammon N."/>
            <person name="Israni S."/>
            <person name="Dalin E."/>
            <person name="Tice H."/>
            <person name="Pitluck S."/>
            <person name="Brettin T."/>
            <person name="Bruce D."/>
            <person name="Han C."/>
            <person name="Tapia R."/>
            <person name="Gilna P."/>
            <person name="Kiss H."/>
            <person name="Schmutz J."/>
            <person name="Larimer F."/>
            <person name="Land M."/>
            <person name="Hauser L."/>
            <person name="Kyrpides N."/>
            <person name="Lykidis A."/>
            <person name="Richardson P."/>
        </authorList>
    </citation>
    <scope>NUCLEOTIDE SEQUENCE [LARGE SCALE GENOMIC DNA]</scope>
    <source>
        <strain evidence="5">OS217 / ATCC BAA-1090 / DSM 15013</strain>
    </source>
</reference>
<keyword evidence="2" id="KW-1133">Transmembrane helix</keyword>
<feature type="domain" description="Thioredoxin" evidence="3">
    <location>
        <begin position="88"/>
        <end position="223"/>
    </location>
</feature>
<dbReference type="GO" id="GO:0016209">
    <property type="term" value="F:antioxidant activity"/>
    <property type="evidence" value="ECO:0007669"/>
    <property type="project" value="InterPro"/>
</dbReference>
<evidence type="ECO:0000313" key="4">
    <source>
        <dbReference type="EMBL" id="ABE55803.1"/>
    </source>
</evidence>
<evidence type="ECO:0000313" key="5">
    <source>
        <dbReference type="Proteomes" id="UP000001982"/>
    </source>
</evidence>
<feature type="region of interest" description="Disordered" evidence="1">
    <location>
        <begin position="1"/>
        <end position="36"/>
    </location>
</feature>
<dbReference type="PANTHER" id="PTHR42852">
    <property type="entry name" value="THIOL:DISULFIDE INTERCHANGE PROTEIN DSBE"/>
    <property type="match status" value="1"/>
</dbReference>
<dbReference type="AlphaFoldDB" id="Q12L73"/>
<dbReference type="InterPro" id="IPR050553">
    <property type="entry name" value="Thioredoxin_ResA/DsbE_sf"/>
</dbReference>
<evidence type="ECO:0000256" key="1">
    <source>
        <dbReference type="SAM" id="MobiDB-lite"/>
    </source>
</evidence>
<accession>Q12L73</accession>
<dbReference type="Gene3D" id="3.40.30.10">
    <property type="entry name" value="Glutaredoxin"/>
    <property type="match status" value="1"/>
</dbReference>
<keyword evidence="2" id="KW-0812">Transmembrane</keyword>
<dbReference type="Proteomes" id="UP000001982">
    <property type="component" value="Chromosome"/>
</dbReference>
<dbReference type="InterPro" id="IPR000866">
    <property type="entry name" value="AhpC/TSA"/>
</dbReference>
<dbReference type="KEGG" id="sdn:Sden_2523"/>
<keyword evidence="5" id="KW-1185">Reference proteome</keyword>
<name>Q12L73_SHEDO</name>
<gene>
    <name evidence="4" type="ordered locus">Sden_2523</name>
</gene>
<dbReference type="EMBL" id="CP000302">
    <property type="protein sequence ID" value="ABE55803.1"/>
    <property type="molecule type" value="Genomic_DNA"/>
</dbReference>
<sequence length="223" mass="24946">MKLVHSSIRRNPLAEPSSSKPGSSRADSPTISSIPPTAAEAVIPPNWRQRILTACAQVKQRRFWLHLFRDLSLLLIIGFAIASYQQRHMLKDIAPSLNMLTTQGSMAFSSYANEPKAKLVYFFGSWCPVCRFTSPEVTAIAQDYPTIAIALASGTDLQINQFMTQEDYQFDVINDDNGSISEIWGVQAVPAFYILDEQNKIVFVTSGASSQWGLRLRLWWASL</sequence>
<dbReference type="PANTHER" id="PTHR42852:SF17">
    <property type="entry name" value="THIOREDOXIN-LIKE PROTEIN HI_1115"/>
    <property type="match status" value="1"/>
</dbReference>
<dbReference type="eggNOG" id="COG0526">
    <property type="taxonomic scope" value="Bacteria"/>
</dbReference>